<accession>A0A1H2C0H8</accession>
<evidence type="ECO:0000313" key="1">
    <source>
        <dbReference type="EMBL" id="SDT64140.1"/>
    </source>
</evidence>
<proteinExistence type="predicted"/>
<protein>
    <submittedName>
        <fullName evidence="1">Uncharacterized protein</fullName>
    </submittedName>
</protein>
<dbReference type="EMBL" id="LT629758">
    <property type="protein sequence ID" value="SDT64140.1"/>
    <property type="molecule type" value="Genomic_DNA"/>
</dbReference>
<reference evidence="1 2" key="1">
    <citation type="submission" date="2016-10" db="EMBL/GenBank/DDBJ databases">
        <authorList>
            <person name="de Groot N.N."/>
        </authorList>
    </citation>
    <scope>NUCLEOTIDE SEQUENCE [LARGE SCALE GENOMIC DNA]</scope>
    <source>
        <strain evidence="1 2">DSM 43941</strain>
    </source>
</reference>
<organism evidence="1 2">
    <name type="scientific">Actinoplanes derwentensis</name>
    <dbReference type="NCBI Taxonomy" id="113562"/>
    <lineage>
        <taxon>Bacteria</taxon>
        <taxon>Bacillati</taxon>
        <taxon>Actinomycetota</taxon>
        <taxon>Actinomycetes</taxon>
        <taxon>Micromonosporales</taxon>
        <taxon>Micromonosporaceae</taxon>
        <taxon>Actinoplanes</taxon>
    </lineage>
</organism>
<name>A0A1H2C0H8_9ACTN</name>
<keyword evidence="2" id="KW-1185">Reference proteome</keyword>
<sequence>MFATLVVAFLNVWEKIKSHRAEADAISSKAALAGSLSQSGKPLVNLLSKVAEAKPSERRAEVKTLISRTVQLCYSQSGKMTHHKCKTRSVLYLFSSAEVLVRQEYDGREGKAPRLKFDAQWSEP</sequence>
<dbReference type="AlphaFoldDB" id="A0A1H2C0H8"/>
<gene>
    <name evidence="1" type="ORF">SAMN04489716_5111</name>
</gene>
<dbReference type="Proteomes" id="UP000198688">
    <property type="component" value="Chromosome I"/>
</dbReference>
<evidence type="ECO:0000313" key="2">
    <source>
        <dbReference type="Proteomes" id="UP000198688"/>
    </source>
</evidence>